<evidence type="ECO:0000256" key="1">
    <source>
        <dbReference type="ARBA" id="ARBA00022692"/>
    </source>
</evidence>
<keyword evidence="3" id="KW-0472">Membrane</keyword>
<dbReference type="GO" id="GO:0016020">
    <property type="term" value="C:membrane"/>
    <property type="evidence" value="ECO:0007669"/>
    <property type="project" value="InterPro"/>
</dbReference>
<protein>
    <recommendedName>
        <fullName evidence="6">Riboflavin transporter</fullName>
    </recommendedName>
</protein>
<gene>
    <name evidence="4" type="ORF">HMPREF9709_01416</name>
</gene>
<evidence type="ECO:0000313" key="5">
    <source>
        <dbReference type="Proteomes" id="UP000004191"/>
    </source>
</evidence>
<dbReference type="EMBL" id="AGEI01000025">
    <property type="protein sequence ID" value="EHR32685.1"/>
    <property type="molecule type" value="Genomic_DNA"/>
</dbReference>
<dbReference type="AlphaFoldDB" id="H3NQ05"/>
<dbReference type="STRING" id="883114.HMPREF9709_01416"/>
<feature type="transmembrane region" description="Helical" evidence="3">
    <location>
        <begin position="45"/>
        <end position="70"/>
    </location>
</feature>
<dbReference type="InterPro" id="IPR009825">
    <property type="entry name" value="ECF_substrate-spec-like"/>
</dbReference>
<name>H3NQ05_9FIRM</name>
<accession>H3NQ05</accession>
<evidence type="ECO:0000256" key="3">
    <source>
        <dbReference type="SAM" id="Phobius"/>
    </source>
</evidence>
<proteinExistence type="predicted"/>
<keyword evidence="5" id="KW-1185">Reference proteome</keyword>
<dbReference type="eggNOG" id="COG4720">
    <property type="taxonomic scope" value="Bacteria"/>
</dbReference>
<evidence type="ECO:0000313" key="4">
    <source>
        <dbReference type="EMBL" id="EHR32685.1"/>
    </source>
</evidence>
<dbReference type="PANTHER" id="PTHR37815:SF3">
    <property type="entry name" value="UPF0397 PROTEIN SPR0429"/>
    <property type="match status" value="1"/>
</dbReference>
<dbReference type="GeneID" id="96999375"/>
<evidence type="ECO:0008006" key="6">
    <source>
        <dbReference type="Google" id="ProtNLM"/>
    </source>
</evidence>
<dbReference type="RefSeq" id="WP_005398931.1">
    <property type="nucleotide sequence ID" value="NZ_JH601088.1"/>
</dbReference>
<keyword evidence="1 3" id="KW-0812">Transmembrane</keyword>
<keyword evidence="2 3" id="KW-1133">Transmembrane helix</keyword>
<dbReference type="Proteomes" id="UP000004191">
    <property type="component" value="Unassembled WGS sequence"/>
</dbReference>
<dbReference type="PATRIC" id="fig|883114.3.peg.1408"/>
<feature type="transmembrane region" description="Helical" evidence="3">
    <location>
        <begin position="160"/>
        <end position="181"/>
    </location>
</feature>
<evidence type="ECO:0000256" key="2">
    <source>
        <dbReference type="ARBA" id="ARBA00022989"/>
    </source>
</evidence>
<dbReference type="HOGENOM" id="CLU_084705_2_0_9"/>
<dbReference type="Gene3D" id="1.10.1760.20">
    <property type="match status" value="1"/>
</dbReference>
<feature type="transmembrane region" description="Helical" evidence="3">
    <location>
        <begin position="76"/>
        <end position="99"/>
    </location>
</feature>
<dbReference type="OrthoDB" id="9785310at2"/>
<feature type="transmembrane region" description="Helical" evidence="3">
    <location>
        <begin position="6"/>
        <end position="25"/>
    </location>
</feature>
<organism evidence="4 5">
    <name type="scientific">Helcococcus kunzii ATCC 51366</name>
    <dbReference type="NCBI Taxonomy" id="883114"/>
    <lineage>
        <taxon>Bacteria</taxon>
        <taxon>Bacillati</taxon>
        <taxon>Bacillota</taxon>
        <taxon>Tissierellia</taxon>
        <taxon>Tissierellales</taxon>
        <taxon>Peptoniphilaceae</taxon>
        <taxon>Helcococcus</taxon>
    </lineage>
</organism>
<dbReference type="Pfam" id="PF07155">
    <property type="entry name" value="ECF-ribofla_trS"/>
    <property type="match status" value="1"/>
</dbReference>
<sequence length="191" mass="20591">MNKKILKLAQSAIFAALAFISFTYFQIKIPVPGGGDFTSIHFGNIFLVVAALTIGGFYGGLAGAVGMTIADLLDPIYVIVAPKTFILKLCIGLIVGLIAHRLKKINLSDDKKYIMKWAVIASICGMAFNVVADPLVGYFYKRFLLGQPQDIATALAKLSAGVTLFNAVITVIIANIIYNAIRPILKKVNLL</sequence>
<feature type="transmembrane region" description="Helical" evidence="3">
    <location>
        <begin position="119"/>
        <end position="140"/>
    </location>
</feature>
<reference evidence="4 5" key="1">
    <citation type="submission" date="2012-01" db="EMBL/GenBank/DDBJ databases">
        <title>The Genome Sequence of Helcococcus kunzii ATCC 51366.</title>
        <authorList>
            <consortium name="The Broad Institute Genome Sequencing Platform"/>
            <person name="Earl A."/>
            <person name="Ward D."/>
            <person name="Feldgarden M."/>
            <person name="Gevers D."/>
            <person name="Huys G."/>
            <person name="Young S.K."/>
            <person name="Zeng Q."/>
            <person name="Gargeya S."/>
            <person name="Fitzgerald M."/>
            <person name="Haas B."/>
            <person name="Abouelleil A."/>
            <person name="Alvarado L."/>
            <person name="Arachchi H.M."/>
            <person name="Berlin A."/>
            <person name="Chapman S.B."/>
            <person name="Gearin G."/>
            <person name="Goldberg J."/>
            <person name="Griggs A."/>
            <person name="Gujja S."/>
            <person name="Hansen M."/>
            <person name="Heiman D."/>
            <person name="Howarth C."/>
            <person name="Larimer J."/>
            <person name="Lui A."/>
            <person name="MacDonald P.J.P."/>
            <person name="McCowen C."/>
            <person name="Montmayeur A."/>
            <person name="Murphy C."/>
            <person name="Neiman D."/>
            <person name="Pearson M."/>
            <person name="Priest M."/>
            <person name="Roberts A."/>
            <person name="Saif S."/>
            <person name="Shea T."/>
            <person name="Sisk P."/>
            <person name="Stolte C."/>
            <person name="Sykes S."/>
            <person name="Wortman J."/>
            <person name="Nusbaum C."/>
            <person name="Birren B."/>
        </authorList>
    </citation>
    <scope>NUCLEOTIDE SEQUENCE [LARGE SCALE GENOMIC DNA]</scope>
    <source>
        <strain evidence="4 5">ATCC 51366</strain>
    </source>
</reference>
<comment type="caution">
    <text evidence="4">The sequence shown here is derived from an EMBL/GenBank/DDBJ whole genome shotgun (WGS) entry which is preliminary data.</text>
</comment>
<dbReference type="PANTHER" id="PTHR37815">
    <property type="entry name" value="UPF0397 PROTEIN BC_2624-RELATED"/>
    <property type="match status" value="1"/>
</dbReference>